<name>C0DY55_EIKCO</name>
<evidence type="ECO:0000313" key="2">
    <source>
        <dbReference type="Proteomes" id="UP000005837"/>
    </source>
</evidence>
<sequence length="61" mass="6623">MAGFMLEVGLNSVEMNICALKRGLPLAGKMLIFGDSGGNVQFLYLSVWKRQSLLSGSFGRI</sequence>
<reference evidence="1 2" key="1">
    <citation type="submission" date="2009-01" db="EMBL/GenBank/DDBJ databases">
        <authorList>
            <person name="Fulton L."/>
            <person name="Clifton S."/>
            <person name="Chinwalla A.T."/>
            <person name="Mitreva M."/>
            <person name="Sodergren E."/>
            <person name="Weinstock G."/>
            <person name="Clifton S."/>
            <person name="Dooling D.J."/>
            <person name="Fulton B."/>
            <person name="Minx P."/>
            <person name="Pepin K.H."/>
            <person name="Johnson M."/>
            <person name="Bhonagiri V."/>
            <person name="Nash W.E."/>
            <person name="Mardis E.R."/>
            <person name="Wilson R.K."/>
        </authorList>
    </citation>
    <scope>NUCLEOTIDE SEQUENCE [LARGE SCALE GENOMIC DNA]</scope>
    <source>
        <strain evidence="1 2">ATCC 23834</strain>
    </source>
</reference>
<dbReference type="HOGENOM" id="CLU_2915153_0_0_4"/>
<gene>
    <name evidence="1" type="ORF">EIKCOROL_02318</name>
</gene>
<evidence type="ECO:0000313" key="1">
    <source>
        <dbReference type="EMBL" id="EEG23073.1"/>
    </source>
</evidence>
<dbReference type="EMBL" id="ACEA01000051">
    <property type="protein sequence ID" value="EEG23073.1"/>
    <property type="molecule type" value="Genomic_DNA"/>
</dbReference>
<accession>C0DY55</accession>
<comment type="caution">
    <text evidence="1">The sequence shown here is derived from an EMBL/GenBank/DDBJ whole genome shotgun (WGS) entry which is preliminary data.</text>
</comment>
<dbReference type="AlphaFoldDB" id="C0DY55"/>
<organism evidence="1 2">
    <name type="scientific">Eikenella corrodens ATCC 23834</name>
    <dbReference type="NCBI Taxonomy" id="546274"/>
    <lineage>
        <taxon>Bacteria</taxon>
        <taxon>Pseudomonadati</taxon>
        <taxon>Pseudomonadota</taxon>
        <taxon>Betaproteobacteria</taxon>
        <taxon>Neisseriales</taxon>
        <taxon>Neisseriaceae</taxon>
        <taxon>Eikenella</taxon>
    </lineage>
</organism>
<protein>
    <submittedName>
        <fullName evidence="1">Uncharacterized protein</fullName>
    </submittedName>
</protein>
<proteinExistence type="predicted"/>
<dbReference type="Proteomes" id="UP000005837">
    <property type="component" value="Unassembled WGS sequence"/>
</dbReference>